<dbReference type="PANTHER" id="PTHR32046">
    <property type="entry name" value="G DOMAIN-CONTAINING PROTEIN"/>
    <property type="match status" value="1"/>
</dbReference>
<protein>
    <recommendedName>
        <fullName evidence="4">AIG1-type G domain-containing protein</fullName>
    </recommendedName>
</protein>
<sequence>MSKKIVGIKKSLAHTLRQSQSTLLSKLRSASTGNSALSNNLHSASASYLHSVPSNSSHSVSARNSYPVSASHVEPIRETLDTSSMAKILVIGETGSGKSTFINYLTNYFRNGTLQNLRVAIPSRYHPQPTENFGYNENDVNNTSQSKTDSCNQYMFVHNGKQYLFLDTPGLADTRGAQQDDKNILCIIDAVEHLGGLTAVVIVVNGAVCRLTVNLRNVIARLRGNLPDVVMDNVILVLTNATRHAANFNITSFNLNGNVYPYYMQNSAFSQDPATWSTAALTSLQYEWDQSMNELAALLGTIDSFKTKSVSAFKTMKDIRCEIKTLMHSIQLEITQIQMMQDEIAAFENAVQSADNNLVQFKDYKRERMVEKIELVDTDYYSTLCQTCNYVCHDNCNLDETTTVGSQIFQHCWVMGNGNCTQCPGKCLSSAHYHANKTMVKNQVKLDEIITDIKARYDLASQDKSDYQQKITTTADAKELLKKALKQKIQDIKTLCEQLHQLCSGFNLAQELHALIHQLDMEASMLNDIDAKTQATTFIRSLKEFCSVIENEQSLTQNKPSRMNIIDTEQTIQRQTSCPPSALSSNTSLQAKPAATSGSYANADVLATLRAMAEGPRRGKMKKKESRQKKEESDDEVDDETESIQESNDGEQESDGEAKRLPKSDKKKQQKVDFEQLTDLTINELLTRYRSCVDQRTQNFYIYELTQRSLGKSIGPMKTTASIADFTTSTQKYCALGSNSLKEKYQELKQRVTAITEPDILKIDQVSSYLLFEIAAVQNLIQRAPSEESSLSQENHRTAQLPTAHQSNTPTMYPGINTPDFDRSINQAQQYQSFPSTMAQQYCANMQNQLYSDIHPASHVPHQQQYFQSIHRREPTRSPIRSFDIQGKLNQMHISSDSNYPNSPSTTNGGRSSVSHSNLNTSSLFLGNHDADQNVRYMPDDHLVSKYNDAYALRNHEQSNILYAELKRRCQGDHPLLIQEQQALFQYIQKQHQNLSLDKLNATRSIILEKICDCLPNGDATHIGNIPPELIVEIGAIARLISAKPL</sequence>
<comment type="caution">
    <text evidence="5">The sequence shown here is derived from an EMBL/GenBank/DDBJ whole genome shotgun (WGS) entry which is preliminary data.</text>
</comment>
<evidence type="ECO:0000313" key="6">
    <source>
        <dbReference type="EMBL" id="CAF1477468.1"/>
    </source>
</evidence>
<accession>A0A815HJC6</accession>
<proteinExistence type="inferred from homology"/>
<keyword evidence="2" id="KW-0547">Nucleotide-binding</keyword>
<feature type="compositionally biased region" description="Polar residues" evidence="3">
    <location>
        <begin position="893"/>
        <end position="911"/>
    </location>
</feature>
<evidence type="ECO:0000313" key="8">
    <source>
        <dbReference type="Proteomes" id="UP000663852"/>
    </source>
</evidence>
<feature type="compositionally biased region" description="Acidic residues" evidence="3">
    <location>
        <begin position="633"/>
        <end position="655"/>
    </location>
</feature>
<feature type="region of interest" description="Disordered" evidence="3">
    <location>
        <begin position="612"/>
        <end position="670"/>
    </location>
</feature>
<name>A0A815HJC6_ADIRI</name>
<dbReference type="InterPro" id="IPR025662">
    <property type="entry name" value="Sigma_54_int_dom_ATP-bd_1"/>
</dbReference>
<dbReference type="PANTHER" id="PTHR32046:SF12">
    <property type="entry name" value="AIG1-TYPE G DOMAIN-CONTAINING PROTEIN"/>
    <property type="match status" value="1"/>
</dbReference>
<dbReference type="SUPFAM" id="SSF52540">
    <property type="entry name" value="P-loop containing nucleoside triphosphate hydrolases"/>
    <property type="match status" value="1"/>
</dbReference>
<feature type="compositionally biased region" description="Basic residues" evidence="3">
    <location>
        <begin position="618"/>
        <end position="627"/>
    </location>
</feature>
<dbReference type="Proteomes" id="UP000663852">
    <property type="component" value="Unassembled WGS sequence"/>
</dbReference>
<evidence type="ECO:0000256" key="1">
    <source>
        <dbReference type="ARBA" id="ARBA00008535"/>
    </source>
</evidence>
<dbReference type="Gene3D" id="3.40.50.300">
    <property type="entry name" value="P-loop containing nucleotide triphosphate hydrolases"/>
    <property type="match status" value="1"/>
</dbReference>
<evidence type="ECO:0000256" key="3">
    <source>
        <dbReference type="SAM" id="MobiDB-lite"/>
    </source>
</evidence>
<evidence type="ECO:0000313" key="5">
    <source>
        <dbReference type="EMBL" id="CAF1354784.1"/>
    </source>
</evidence>
<evidence type="ECO:0000259" key="4">
    <source>
        <dbReference type="Pfam" id="PF04548"/>
    </source>
</evidence>
<comment type="similarity">
    <text evidence="1">Belongs to the TRAFAC class TrmE-Era-EngA-EngB-Septin-like GTPase superfamily. AIG1/Toc34/Toc159-like paraseptin GTPase family. IAN subfamily.</text>
</comment>
<reference evidence="5" key="1">
    <citation type="submission" date="2021-02" db="EMBL/GenBank/DDBJ databases">
        <authorList>
            <person name="Nowell W R."/>
        </authorList>
    </citation>
    <scope>NUCLEOTIDE SEQUENCE</scope>
</reference>
<feature type="compositionally biased region" description="Polar residues" evidence="3">
    <location>
        <begin position="787"/>
        <end position="811"/>
    </location>
</feature>
<evidence type="ECO:0000256" key="2">
    <source>
        <dbReference type="ARBA" id="ARBA00022741"/>
    </source>
</evidence>
<dbReference type="GO" id="GO:0005525">
    <property type="term" value="F:GTP binding"/>
    <property type="evidence" value="ECO:0007669"/>
    <property type="project" value="InterPro"/>
</dbReference>
<feature type="region of interest" description="Disordered" evidence="3">
    <location>
        <begin position="787"/>
        <end position="820"/>
    </location>
</feature>
<evidence type="ECO:0000313" key="7">
    <source>
        <dbReference type="Proteomes" id="UP000663828"/>
    </source>
</evidence>
<organism evidence="5 8">
    <name type="scientific">Adineta ricciae</name>
    <name type="common">Rotifer</name>
    <dbReference type="NCBI Taxonomy" id="249248"/>
    <lineage>
        <taxon>Eukaryota</taxon>
        <taxon>Metazoa</taxon>
        <taxon>Spiralia</taxon>
        <taxon>Gnathifera</taxon>
        <taxon>Rotifera</taxon>
        <taxon>Eurotatoria</taxon>
        <taxon>Bdelloidea</taxon>
        <taxon>Adinetida</taxon>
        <taxon>Adinetidae</taxon>
        <taxon>Adineta</taxon>
    </lineage>
</organism>
<keyword evidence="7" id="KW-1185">Reference proteome</keyword>
<dbReference type="EMBL" id="CAJNOR010004129">
    <property type="protein sequence ID" value="CAF1477468.1"/>
    <property type="molecule type" value="Genomic_DNA"/>
</dbReference>
<dbReference type="EMBL" id="CAJNOJ010000267">
    <property type="protein sequence ID" value="CAF1354784.1"/>
    <property type="molecule type" value="Genomic_DNA"/>
</dbReference>
<dbReference type="InterPro" id="IPR027417">
    <property type="entry name" value="P-loop_NTPase"/>
</dbReference>
<feature type="region of interest" description="Disordered" evidence="3">
    <location>
        <begin position="571"/>
        <end position="597"/>
    </location>
</feature>
<dbReference type="Proteomes" id="UP000663828">
    <property type="component" value="Unassembled WGS sequence"/>
</dbReference>
<dbReference type="OrthoDB" id="8954335at2759"/>
<dbReference type="AlphaFoldDB" id="A0A815HJC6"/>
<dbReference type="Pfam" id="PF04548">
    <property type="entry name" value="AIG1"/>
    <property type="match status" value="1"/>
</dbReference>
<gene>
    <name evidence="5" type="ORF">EDS130_LOCUS33485</name>
    <name evidence="6" type="ORF">XAT740_LOCUS38337</name>
</gene>
<dbReference type="PROSITE" id="PS00675">
    <property type="entry name" value="SIGMA54_INTERACT_1"/>
    <property type="match status" value="1"/>
</dbReference>
<dbReference type="InterPro" id="IPR006703">
    <property type="entry name" value="G_AIG1"/>
</dbReference>
<feature type="region of interest" description="Disordered" evidence="3">
    <location>
        <begin position="893"/>
        <end position="916"/>
    </location>
</feature>
<feature type="domain" description="AIG1-type G" evidence="4">
    <location>
        <begin position="87"/>
        <end position="243"/>
    </location>
</feature>